<accession>A0ABX8S9S1</accession>
<dbReference type="Pfam" id="PF08818">
    <property type="entry name" value="DUF1801"/>
    <property type="match status" value="1"/>
</dbReference>
<proteinExistence type="predicted"/>
<sequence length="135" mass="14866">MAQLTTRPTGDDVVAFIDSIADERRRDDARAVLALIEQATKAPAVLWGSSIVGFGTRRYTNTTGSNDWFVVGFSPRKAALTIYGVHDDDGPADDLLEQLGPHTTGKACLYVKRLADVDRHILEQLVQRAWQRGQA</sequence>
<evidence type="ECO:0000313" key="3">
    <source>
        <dbReference type="Proteomes" id="UP000887023"/>
    </source>
</evidence>
<organism evidence="2 3">
    <name type="scientific">Skermania pinensis</name>
    <dbReference type="NCBI Taxonomy" id="39122"/>
    <lineage>
        <taxon>Bacteria</taxon>
        <taxon>Bacillati</taxon>
        <taxon>Actinomycetota</taxon>
        <taxon>Actinomycetes</taxon>
        <taxon>Mycobacteriales</taxon>
        <taxon>Gordoniaceae</taxon>
        <taxon>Skermania</taxon>
    </lineage>
</organism>
<keyword evidence="3" id="KW-1185">Reference proteome</keyword>
<protein>
    <submittedName>
        <fullName evidence="2">DUF1801 domain-containing protein</fullName>
    </submittedName>
</protein>
<dbReference type="EMBL" id="CP079105">
    <property type="protein sequence ID" value="QXQ13310.1"/>
    <property type="molecule type" value="Genomic_DNA"/>
</dbReference>
<reference evidence="2" key="1">
    <citation type="submission" date="2021-07" db="EMBL/GenBank/DDBJ databases">
        <title>Candidatus Kaistella beijingensis sp. nov. isolated from a municipal wastewater treatment plant is involved in sludge foaming.</title>
        <authorList>
            <person name="Song Y."/>
            <person name="Liu S.-J."/>
        </authorList>
    </citation>
    <scope>NUCLEOTIDE SEQUENCE</scope>
    <source>
        <strain evidence="2">DSM 43998</strain>
    </source>
</reference>
<dbReference type="Proteomes" id="UP000887023">
    <property type="component" value="Chromosome"/>
</dbReference>
<evidence type="ECO:0000259" key="1">
    <source>
        <dbReference type="Pfam" id="PF08818"/>
    </source>
</evidence>
<feature type="domain" description="YdhG-like" evidence="1">
    <location>
        <begin position="25"/>
        <end position="129"/>
    </location>
</feature>
<dbReference type="RefSeq" id="WP_066472339.1">
    <property type="nucleotide sequence ID" value="NZ_CBCRUZ010000016.1"/>
</dbReference>
<name>A0ABX8S9S1_9ACTN</name>
<evidence type="ECO:0000313" key="2">
    <source>
        <dbReference type="EMBL" id="QXQ13310.1"/>
    </source>
</evidence>
<dbReference type="InterPro" id="IPR014922">
    <property type="entry name" value="YdhG-like"/>
</dbReference>
<gene>
    <name evidence="2" type="ORF">KV203_15770</name>
</gene>